<reference evidence="2" key="1">
    <citation type="submission" date="2015-05" db="EMBL/GenBank/DDBJ databases">
        <authorList>
            <person name="Urmite Genomes"/>
        </authorList>
    </citation>
    <scope>NUCLEOTIDE SEQUENCE [LARGE SCALE GENOMIC DNA]</scope>
    <source>
        <strain evidence="2">LF1</strain>
    </source>
</reference>
<evidence type="ECO:0000313" key="1">
    <source>
        <dbReference type="EMBL" id="CRK83268.1"/>
    </source>
</evidence>
<accession>A0A0U1NZH2</accession>
<keyword evidence="2" id="KW-1185">Reference proteome</keyword>
<protein>
    <submittedName>
        <fullName evidence="1">Uncharacterized protein</fullName>
    </submittedName>
</protein>
<dbReference type="Proteomes" id="UP000199087">
    <property type="component" value="Unassembled WGS sequence"/>
</dbReference>
<dbReference type="EMBL" id="CVRB01000003">
    <property type="protein sequence ID" value="CRK83268.1"/>
    <property type="molecule type" value="Genomic_DNA"/>
</dbReference>
<dbReference type="AlphaFoldDB" id="A0A0U1NZH2"/>
<gene>
    <name evidence="1" type="ORF">BN000_03231</name>
</gene>
<evidence type="ECO:0000313" key="2">
    <source>
        <dbReference type="Proteomes" id="UP000199087"/>
    </source>
</evidence>
<dbReference type="RefSeq" id="WP_090635589.1">
    <property type="nucleotide sequence ID" value="NZ_CVRB01000003.1"/>
</dbReference>
<sequence length="144" mass="17231">MRSIPKKEEILLDVEIDEQEFVSIINSIYKQDCYIYAIIPEYEQDLLNELSNDFIEVNKFPLPHTFPREMGYMGYVKDSQKRYIYEFYLRSTTMDYLIFSETDVSEQLSKLSKKNLDIYKMFQLNKVPHITVGPDGQWLNIVKY</sequence>
<proteinExistence type="predicted"/>
<organism evidence="1 2">
    <name type="scientific">Neobacillus massiliamazoniensis</name>
    <dbReference type="NCBI Taxonomy" id="1499688"/>
    <lineage>
        <taxon>Bacteria</taxon>
        <taxon>Bacillati</taxon>
        <taxon>Bacillota</taxon>
        <taxon>Bacilli</taxon>
        <taxon>Bacillales</taxon>
        <taxon>Bacillaceae</taxon>
        <taxon>Neobacillus</taxon>
    </lineage>
</organism>
<dbReference type="OrthoDB" id="2863704at2"/>
<name>A0A0U1NZH2_9BACI</name>